<dbReference type="Gene3D" id="3.30.1360.200">
    <property type="match status" value="1"/>
</dbReference>
<evidence type="ECO:0000313" key="3">
    <source>
        <dbReference type="Proteomes" id="UP000659388"/>
    </source>
</evidence>
<protein>
    <recommendedName>
        <fullName evidence="1">SecDF P1 head subdomain domain-containing protein</fullName>
    </recommendedName>
</protein>
<evidence type="ECO:0000313" key="2">
    <source>
        <dbReference type="EMBL" id="MBL3659097.1"/>
    </source>
</evidence>
<sequence length="154" mass="17678">MQIILILVGVLLIDLNNNLTDCSADQVVLETGWYHSNSDRNGEMRVFEYLNETMYVNPTPIVTVENFERLEINETSWAKGEFMLAIWLDKEGTKKWSDATEFAMNNRTNLVFILDNKIINAPMVFAKMTNGATAITRKDLSKKDLEEIKGKLER</sequence>
<organism evidence="2 3">
    <name type="scientific">Fulvivirga sediminis</name>
    <dbReference type="NCBI Taxonomy" id="2803949"/>
    <lineage>
        <taxon>Bacteria</taxon>
        <taxon>Pseudomonadati</taxon>
        <taxon>Bacteroidota</taxon>
        <taxon>Cytophagia</taxon>
        <taxon>Cytophagales</taxon>
        <taxon>Fulvivirgaceae</taxon>
        <taxon>Fulvivirga</taxon>
    </lineage>
</organism>
<dbReference type="Proteomes" id="UP000659388">
    <property type="component" value="Unassembled WGS sequence"/>
</dbReference>
<name>A0A937K3K9_9BACT</name>
<dbReference type="InterPro" id="IPR054384">
    <property type="entry name" value="SecDF_P1_head"/>
</dbReference>
<gene>
    <name evidence="2" type="ORF">JL102_23350</name>
</gene>
<keyword evidence="3" id="KW-1185">Reference proteome</keyword>
<dbReference type="EMBL" id="JAESIY010000033">
    <property type="protein sequence ID" value="MBL3659097.1"/>
    <property type="molecule type" value="Genomic_DNA"/>
</dbReference>
<comment type="caution">
    <text evidence="2">The sequence shown here is derived from an EMBL/GenBank/DDBJ whole genome shotgun (WGS) entry which is preliminary data.</text>
</comment>
<dbReference type="AlphaFoldDB" id="A0A937K3K9"/>
<accession>A0A937K3K9</accession>
<dbReference type="Pfam" id="PF22599">
    <property type="entry name" value="SecDF_P1_head"/>
    <property type="match status" value="1"/>
</dbReference>
<feature type="domain" description="SecDF P1 head subdomain" evidence="1">
    <location>
        <begin position="51"/>
        <end position="137"/>
    </location>
</feature>
<proteinExistence type="predicted"/>
<dbReference type="RefSeq" id="WP_202246890.1">
    <property type="nucleotide sequence ID" value="NZ_JAESIY010000033.1"/>
</dbReference>
<reference evidence="2" key="1">
    <citation type="submission" date="2021-01" db="EMBL/GenBank/DDBJ databases">
        <title>Fulvivirga kasyanovii gen. nov., sp nov., a novel member of the phylum Bacteroidetes isolated from seawater in a mussel farm.</title>
        <authorList>
            <person name="Zhao L.-H."/>
            <person name="Wang Z.-J."/>
        </authorList>
    </citation>
    <scope>NUCLEOTIDE SEQUENCE</scope>
    <source>
        <strain evidence="2">2943</strain>
    </source>
</reference>
<evidence type="ECO:0000259" key="1">
    <source>
        <dbReference type="Pfam" id="PF22599"/>
    </source>
</evidence>